<feature type="region of interest" description="Disordered" evidence="3">
    <location>
        <begin position="315"/>
        <end position="360"/>
    </location>
</feature>
<gene>
    <name evidence="5" type="ORF">Pmar_PMAR029523</name>
</gene>
<dbReference type="GO" id="GO:0034453">
    <property type="term" value="P:microtubule anchoring"/>
    <property type="evidence" value="ECO:0007669"/>
    <property type="project" value="InterPro"/>
</dbReference>
<feature type="region of interest" description="Disordered" evidence="3">
    <location>
        <begin position="241"/>
        <end position="273"/>
    </location>
</feature>
<evidence type="ECO:0000259" key="4">
    <source>
        <dbReference type="Pfam" id="PF09398"/>
    </source>
</evidence>
<accession>C5LD16</accession>
<dbReference type="Pfam" id="PF09398">
    <property type="entry name" value="FOP_dimer"/>
    <property type="match status" value="1"/>
</dbReference>
<evidence type="ECO:0000313" key="5">
    <source>
        <dbReference type="EMBL" id="EER05360.1"/>
    </source>
</evidence>
<evidence type="ECO:0000256" key="2">
    <source>
        <dbReference type="ARBA" id="ARBA00023212"/>
    </source>
</evidence>
<protein>
    <submittedName>
        <fullName evidence="5">Tonneau, putative</fullName>
    </submittedName>
</protein>
<organism evidence="6">
    <name type="scientific">Perkinsus marinus (strain ATCC 50983 / TXsc)</name>
    <dbReference type="NCBI Taxonomy" id="423536"/>
    <lineage>
        <taxon>Eukaryota</taxon>
        <taxon>Sar</taxon>
        <taxon>Alveolata</taxon>
        <taxon>Perkinsozoa</taxon>
        <taxon>Perkinsea</taxon>
        <taxon>Perkinsida</taxon>
        <taxon>Perkinsidae</taxon>
        <taxon>Perkinsus</taxon>
    </lineage>
</organism>
<evidence type="ECO:0000313" key="6">
    <source>
        <dbReference type="Proteomes" id="UP000007800"/>
    </source>
</evidence>
<dbReference type="OMA" id="SANYAPR"/>
<dbReference type="RefSeq" id="XP_002773544.1">
    <property type="nucleotide sequence ID" value="XM_002773498.1"/>
</dbReference>
<keyword evidence="1" id="KW-0963">Cytoplasm</keyword>
<keyword evidence="6" id="KW-1185">Reference proteome</keyword>
<dbReference type="Gene3D" id="1.20.960.40">
    <property type="match status" value="1"/>
</dbReference>
<feature type="compositionally biased region" description="Polar residues" evidence="3">
    <location>
        <begin position="244"/>
        <end position="254"/>
    </location>
</feature>
<reference evidence="5 6" key="1">
    <citation type="submission" date="2008-07" db="EMBL/GenBank/DDBJ databases">
        <authorList>
            <person name="El-Sayed N."/>
            <person name="Caler E."/>
            <person name="Inman J."/>
            <person name="Amedeo P."/>
            <person name="Hass B."/>
            <person name="Wortman J."/>
        </authorList>
    </citation>
    <scope>NUCLEOTIDE SEQUENCE [LARGE SCALE GENOMIC DNA]</scope>
    <source>
        <strain evidence="6">ATCC 50983 / TXsc</strain>
    </source>
</reference>
<dbReference type="InterPro" id="IPR018993">
    <property type="entry name" value="FOP_dimerisation-dom_N"/>
</dbReference>
<dbReference type="Proteomes" id="UP000007800">
    <property type="component" value="Unassembled WGS sequence"/>
</dbReference>
<dbReference type="EMBL" id="GG680950">
    <property type="protein sequence ID" value="EER05360.1"/>
    <property type="molecule type" value="Genomic_DNA"/>
</dbReference>
<dbReference type="GeneID" id="9041386"/>
<proteinExistence type="predicted"/>
<dbReference type="PANTHER" id="PTHR15431:SF4">
    <property type="entry name" value="PROTEIN TONNEAU 1B"/>
    <property type="match status" value="1"/>
</dbReference>
<dbReference type="GO" id="GO:0005815">
    <property type="term" value="C:microtubule organizing center"/>
    <property type="evidence" value="ECO:0007669"/>
    <property type="project" value="InterPro"/>
</dbReference>
<dbReference type="PANTHER" id="PTHR15431">
    <property type="entry name" value="FGFR1 ONCOGENE PARTNER/LISH DOMAIN-CONTAINING PROTEIN"/>
    <property type="match status" value="1"/>
</dbReference>
<dbReference type="AlphaFoldDB" id="C5LD16"/>
<evidence type="ECO:0000256" key="1">
    <source>
        <dbReference type="ARBA" id="ARBA00022490"/>
    </source>
</evidence>
<dbReference type="OrthoDB" id="2160638at2759"/>
<name>C5LD16_PERM5</name>
<evidence type="ECO:0000256" key="3">
    <source>
        <dbReference type="SAM" id="MobiDB-lite"/>
    </source>
</evidence>
<sequence>MVTVNDASTPAAQTPTSLPSGNLDELKKLVIATLEKNGALGDLRAQLRYKAIESDDYVNQKNPGAKLLSENPNGALVAELVAEFLEFYHLTHTLRIYVPELNLPRFRLSRRELEQECGLRTQTDPSQTLLQHLVAVALNTSTCGSPMMETSLPAADSDLASPKPYEPFVTKSPSVSPDRSIGQDKVVKGGVGEHFSANYAPRSMPNTIGGELPSSLQDAQPSIEHPPVHVFGGSLTVMGEGSTHADSLLSTDGQIGQPRAPPPSTTDGDEASVASSGRDMVLMEMLADSHCCCYFDQMSPLSSLRPPGKAGLPVPHWGDDLGVDRTMSPGSGGSGSPPSRTEQGFKSHGNSLLGDLPPLKSRPGMRGSPVWLCFVMVPHSRSYAD</sequence>
<keyword evidence="2" id="KW-0206">Cytoskeleton</keyword>
<feature type="domain" description="FGFR1 oncogene partner (FOP) N-terminal dimerisation" evidence="4">
    <location>
        <begin position="72"/>
        <end position="134"/>
    </location>
</feature>
<dbReference type="InParanoid" id="C5LD16"/>
<feature type="region of interest" description="Disordered" evidence="3">
    <location>
        <begin position="197"/>
        <end position="220"/>
    </location>
</feature>
<feature type="compositionally biased region" description="Polar residues" evidence="3">
    <location>
        <begin position="340"/>
        <end position="350"/>
    </location>
</feature>